<reference evidence="1 2" key="1">
    <citation type="journal article" date="2021" name="Elife">
        <title>Chloroplast acquisition without the gene transfer in kleptoplastic sea slugs, Plakobranchus ocellatus.</title>
        <authorList>
            <person name="Maeda T."/>
            <person name="Takahashi S."/>
            <person name="Yoshida T."/>
            <person name="Shimamura S."/>
            <person name="Takaki Y."/>
            <person name="Nagai Y."/>
            <person name="Toyoda A."/>
            <person name="Suzuki Y."/>
            <person name="Arimoto A."/>
            <person name="Ishii H."/>
            <person name="Satoh N."/>
            <person name="Nishiyama T."/>
            <person name="Hasebe M."/>
            <person name="Maruyama T."/>
            <person name="Minagawa J."/>
            <person name="Obokata J."/>
            <person name="Shigenobu S."/>
        </authorList>
    </citation>
    <scope>NUCLEOTIDE SEQUENCE [LARGE SCALE GENOMIC DNA]</scope>
</reference>
<accession>A0AAV4AES5</accession>
<evidence type="ECO:0008006" key="3">
    <source>
        <dbReference type="Google" id="ProtNLM"/>
    </source>
</evidence>
<evidence type="ECO:0000313" key="1">
    <source>
        <dbReference type="EMBL" id="GFO04929.1"/>
    </source>
</evidence>
<protein>
    <recommendedName>
        <fullName evidence="3">Ciliary BBSome complex subunit 2 C-terminal domain-containing protein</fullName>
    </recommendedName>
</protein>
<dbReference type="AlphaFoldDB" id="A0AAV4AES5"/>
<keyword evidence="2" id="KW-1185">Reference proteome</keyword>
<name>A0AAV4AES5_9GAST</name>
<dbReference type="Proteomes" id="UP000735302">
    <property type="component" value="Unassembled WGS sequence"/>
</dbReference>
<organism evidence="1 2">
    <name type="scientific">Plakobranchus ocellatus</name>
    <dbReference type="NCBI Taxonomy" id="259542"/>
    <lineage>
        <taxon>Eukaryota</taxon>
        <taxon>Metazoa</taxon>
        <taxon>Spiralia</taxon>
        <taxon>Lophotrochozoa</taxon>
        <taxon>Mollusca</taxon>
        <taxon>Gastropoda</taxon>
        <taxon>Heterobranchia</taxon>
        <taxon>Euthyneura</taxon>
        <taxon>Panpulmonata</taxon>
        <taxon>Sacoglossa</taxon>
        <taxon>Placobranchoidea</taxon>
        <taxon>Plakobranchidae</taxon>
        <taxon>Plakobranchus</taxon>
    </lineage>
</organism>
<sequence>MACTEHNSLPHVSLNPTVFVFVARLVQATASELGVQSAAYRFRRGSTCTSVLTSLMSARRLYRYVRTSNIAMDETMFGISDPKSVTDLAGLQKELIKYRTELDKLYESLTASYGDLTNGEVSQTFADAVWTLQDKIGYVYGDVHNLIISLQLLRGLTPQPIDLTTAAGQTHEDFSTATTTATATASTTAELKHLSIIRSEAKYVSGNLKKLLRLWRNRCNA</sequence>
<comment type="caution">
    <text evidence="1">The sequence shown here is derived from an EMBL/GenBank/DDBJ whole genome shotgun (WGS) entry which is preliminary data.</text>
</comment>
<evidence type="ECO:0000313" key="2">
    <source>
        <dbReference type="Proteomes" id="UP000735302"/>
    </source>
</evidence>
<gene>
    <name evidence="1" type="ORF">PoB_003143400</name>
</gene>
<proteinExistence type="predicted"/>
<dbReference type="EMBL" id="BLXT01003745">
    <property type="protein sequence ID" value="GFO04929.1"/>
    <property type="molecule type" value="Genomic_DNA"/>
</dbReference>